<dbReference type="EMBL" id="JACQPB010000034">
    <property type="protein sequence ID" value="MBI4210464.1"/>
    <property type="molecule type" value="Genomic_DNA"/>
</dbReference>
<accession>A0A8T3YIW4</accession>
<proteinExistence type="inferred from homology"/>
<comment type="similarity">
    <text evidence="1 2">Belongs to the UPF0235 family.</text>
</comment>
<name>A0A8T3YIW4_9ARCH</name>
<evidence type="ECO:0000256" key="2">
    <source>
        <dbReference type="HAMAP-Rule" id="MF_00634"/>
    </source>
</evidence>
<sequence>MSTAKQSVELGLEVIPNSKKFAVMGFNPWTKALRVKVSAKALKGGANMEIIEELGKLFHAKTRIVSGGKSRQKIILLEGISMPEITEIISRNPKT</sequence>
<dbReference type="SUPFAM" id="SSF69786">
    <property type="entry name" value="YggU-like"/>
    <property type="match status" value="1"/>
</dbReference>
<evidence type="ECO:0000256" key="1">
    <source>
        <dbReference type="ARBA" id="ARBA00010364"/>
    </source>
</evidence>
<dbReference type="InterPro" id="IPR003746">
    <property type="entry name" value="DUF167"/>
</dbReference>
<comment type="caution">
    <text evidence="3">The sequence shown here is derived from an EMBL/GenBank/DDBJ whole genome shotgun (WGS) entry which is preliminary data.</text>
</comment>
<dbReference type="Pfam" id="PF02594">
    <property type="entry name" value="DUF167"/>
    <property type="match status" value="1"/>
</dbReference>
<dbReference type="Proteomes" id="UP000732298">
    <property type="component" value="Unassembled WGS sequence"/>
</dbReference>
<organism evidence="3 4">
    <name type="scientific">Candidatus Iainarchaeum sp</name>
    <dbReference type="NCBI Taxonomy" id="3101447"/>
    <lineage>
        <taxon>Archaea</taxon>
        <taxon>Candidatus Iainarchaeota</taxon>
        <taxon>Candidatus Iainarchaeia</taxon>
        <taxon>Candidatus Iainarchaeales</taxon>
        <taxon>Candidatus Iainarchaeaceae</taxon>
        <taxon>Candidatus Iainarchaeum</taxon>
    </lineage>
</organism>
<protein>
    <recommendedName>
        <fullName evidence="2">UPF0235 protein HY544_03095</fullName>
    </recommendedName>
</protein>
<dbReference type="NCBIfam" id="TIGR00251">
    <property type="entry name" value="DUF167 family protein"/>
    <property type="match status" value="1"/>
</dbReference>
<dbReference type="SMART" id="SM01152">
    <property type="entry name" value="DUF167"/>
    <property type="match status" value="1"/>
</dbReference>
<dbReference type="InterPro" id="IPR036591">
    <property type="entry name" value="YggU-like_sf"/>
</dbReference>
<dbReference type="Gene3D" id="3.30.1200.10">
    <property type="entry name" value="YggU-like"/>
    <property type="match status" value="1"/>
</dbReference>
<dbReference type="AlphaFoldDB" id="A0A8T3YIW4"/>
<evidence type="ECO:0000313" key="3">
    <source>
        <dbReference type="EMBL" id="MBI4210464.1"/>
    </source>
</evidence>
<dbReference type="HAMAP" id="MF_00634">
    <property type="entry name" value="UPF0235"/>
    <property type="match status" value="1"/>
</dbReference>
<reference evidence="3" key="1">
    <citation type="submission" date="2020-07" db="EMBL/GenBank/DDBJ databases">
        <title>Huge and variable diversity of episymbiotic CPR bacteria and DPANN archaea in groundwater ecosystems.</title>
        <authorList>
            <person name="He C.Y."/>
            <person name="Keren R."/>
            <person name="Whittaker M."/>
            <person name="Farag I.F."/>
            <person name="Doudna J."/>
            <person name="Cate J.H.D."/>
            <person name="Banfield J.F."/>
        </authorList>
    </citation>
    <scope>NUCLEOTIDE SEQUENCE</scope>
    <source>
        <strain evidence="3">NC_groundwater_1296_Ag_S-0.2um_52_80</strain>
    </source>
</reference>
<gene>
    <name evidence="3" type="ORF">HY544_03095</name>
</gene>
<evidence type="ECO:0000313" key="4">
    <source>
        <dbReference type="Proteomes" id="UP000732298"/>
    </source>
</evidence>